<evidence type="ECO:0000259" key="10">
    <source>
        <dbReference type="PROSITE" id="PS50157"/>
    </source>
</evidence>
<evidence type="ECO:0000256" key="4">
    <source>
        <dbReference type="ARBA" id="ARBA00022771"/>
    </source>
</evidence>
<keyword evidence="7" id="KW-0539">Nucleus</keyword>
<keyword evidence="5" id="KW-0862">Zinc</keyword>
<keyword evidence="2" id="KW-0479">Metal-binding</keyword>
<feature type="domain" description="C2H2-type" evidence="10">
    <location>
        <begin position="148"/>
        <end position="176"/>
    </location>
</feature>
<feature type="compositionally biased region" description="Polar residues" evidence="9">
    <location>
        <begin position="552"/>
        <end position="575"/>
    </location>
</feature>
<feature type="compositionally biased region" description="Polar residues" evidence="9">
    <location>
        <begin position="102"/>
        <end position="111"/>
    </location>
</feature>
<gene>
    <name evidence="11" type="ORF">BV898_00020</name>
</gene>
<evidence type="ECO:0000256" key="3">
    <source>
        <dbReference type="ARBA" id="ARBA00022737"/>
    </source>
</evidence>
<accession>A0A1W0XEU2</accession>
<feature type="compositionally biased region" description="Low complexity" evidence="9">
    <location>
        <begin position="470"/>
        <end position="486"/>
    </location>
</feature>
<evidence type="ECO:0000313" key="12">
    <source>
        <dbReference type="Proteomes" id="UP000192578"/>
    </source>
</evidence>
<feature type="region of interest" description="Disordered" evidence="9">
    <location>
        <begin position="441"/>
        <end position="581"/>
    </location>
</feature>
<dbReference type="InterPro" id="IPR013087">
    <property type="entry name" value="Znf_C2H2_type"/>
</dbReference>
<name>A0A1W0XEU2_HYPEX</name>
<dbReference type="InterPro" id="IPR036236">
    <property type="entry name" value="Znf_C2H2_sf"/>
</dbReference>
<dbReference type="AlphaFoldDB" id="A0A1W0XEU2"/>
<dbReference type="EMBL" id="MTYJ01000001">
    <property type="protein sequence ID" value="OQV25871.1"/>
    <property type="molecule type" value="Genomic_DNA"/>
</dbReference>
<dbReference type="SUPFAM" id="SSF57667">
    <property type="entry name" value="beta-beta-alpha zinc fingers"/>
    <property type="match status" value="2"/>
</dbReference>
<dbReference type="SMART" id="SM00355">
    <property type="entry name" value="ZnF_C2H2"/>
    <property type="match status" value="5"/>
</dbReference>
<dbReference type="Proteomes" id="UP000192578">
    <property type="component" value="Unassembled WGS sequence"/>
</dbReference>
<dbReference type="Gene3D" id="3.30.160.60">
    <property type="entry name" value="Classic Zinc Finger"/>
    <property type="match status" value="3"/>
</dbReference>
<reference evidence="12" key="1">
    <citation type="submission" date="2017-01" db="EMBL/GenBank/DDBJ databases">
        <title>Comparative genomics of anhydrobiosis in the tardigrade Hypsibius dujardini.</title>
        <authorList>
            <person name="Yoshida Y."/>
            <person name="Koutsovoulos G."/>
            <person name="Laetsch D."/>
            <person name="Stevens L."/>
            <person name="Kumar S."/>
            <person name="Horikawa D."/>
            <person name="Ishino K."/>
            <person name="Komine S."/>
            <person name="Tomita M."/>
            <person name="Blaxter M."/>
            <person name="Arakawa K."/>
        </authorList>
    </citation>
    <scope>NUCLEOTIDE SEQUENCE [LARGE SCALE GENOMIC DNA]</scope>
    <source>
        <strain evidence="12">Z151</strain>
    </source>
</reference>
<dbReference type="PROSITE" id="PS00028">
    <property type="entry name" value="ZINC_FINGER_C2H2_1"/>
    <property type="match status" value="4"/>
</dbReference>
<dbReference type="PROSITE" id="PS50157">
    <property type="entry name" value="ZINC_FINGER_C2H2_2"/>
    <property type="match status" value="1"/>
</dbReference>
<protein>
    <recommendedName>
        <fullName evidence="10">C2H2-type domain-containing protein</fullName>
    </recommendedName>
</protein>
<feature type="region of interest" description="Disordered" evidence="9">
    <location>
        <begin position="1"/>
        <end position="111"/>
    </location>
</feature>
<organism evidence="11 12">
    <name type="scientific">Hypsibius exemplaris</name>
    <name type="common">Freshwater tardigrade</name>
    <dbReference type="NCBI Taxonomy" id="2072580"/>
    <lineage>
        <taxon>Eukaryota</taxon>
        <taxon>Metazoa</taxon>
        <taxon>Ecdysozoa</taxon>
        <taxon>Tardigrada</taxon>
        <taxon>Eutardigrada</taxon>
        <taxon>Parachela</taxon>
        <taxon>Hypsibioidea</taxon>
        <taxon>Hypsibiidae</taxon>
        <taxon>Hypsibius</taxon>
    </lineage>
</organism>
<evidence type="ECO:0000256" key="5">
    <source>
        <dbReference type="ARBA" id="ARBA00022833"/>
    </source>
</evidence>
<dbReference type="OrthoDB" id="5576026at2759"/>
<comment type="caution">
    <text evidence="11">The sequence shown here is derived from an EMBL/GenBank/DDBJ whole genome shotgun (WGS) entry which is preliminary data.</text>
</comment>
<keyword evidence="3" id="KW-0677">Repeat</keyword>
<evidence type="ECO:0000256" key="2">
    <source>
        <dbReference type="ARBA" id="ARBA00022723"/>
    </source>
</evidence>
<dbReference type="GO" id="GO:0003700">
    <property type="term" value="F:DNA-binding transcription factor activity"/>
    <property type="evidence" value="ECO:0007669"/>
    <property type="project" value="TreeGrafter"/>
</dbReference>
<dbReference type="GO" id="GO:0006357">
    <property type="term" value="P:regulation of transcription by RNA polymerase II"/>
    <property type="evidence" value="ECO:0007669"/>
    <property type="project" value="TreeGrafter"/>
</dbReference>
<dbReference type="GO" id="GO:0005634">
    <property type="term" value="C:nucleus"/>
    <property type="evidence" value="ECO:0007669"/>
    <property type="project" value="UniProtKB-SubCell"/>
</dbReference>
<dbReference type="InterPro" id="IPR050589">
    <property type="entry name" value="Ikaros_C2H2-ZF"/>
</dbReference>
<dbReference type="GO" id="GO:0008270">
    <property type="term" value="F:zinc ion binding"/>
    <property type="evidence" value="ECO:0007669"/>
    <property type="project" value="UniProtKB-KW"/>
</dbReference>
<evidence type="ECO:0000256" key="1">
    <source>
        <dbReference type="ARBA" id="ARBA00004123"/>
    </source>
</evidence>
<feature type="compositionally biased region" description="Acidic residues" evidence="9">
    <location>
        <begin position="19"/>
        <end position="32"/>
    </location>
</feature>
<feature type="compositionally biased region" description="Acidic residues" evidence="9">
    <location>
        <begin position="53"/>
        <end position="66"/>
    </location>
</feature>
<feature type="compositionally biased region" description="Polar residues" evidence="9">
    <location>
        <begin position="281"/>
        <end position="290"/>
    </location>
</feature>
<evidence type="ECO:0000313" key="11">
    <source>
        <dbReference type="EMBL" id="OQV25871.1"/>
    </source>
</evidence>
<dbReference type="PANTHER" id="PTHR24404:SF114">
    <property type="entry name" value="KLUMPFUSS, ISOFORM B-RELATED"/>
    <property type="match status" value="1"/>
</dbReference>
<evidence type="ECO:0000256" key="8">
    <source>
        <dbReference type="PROSITE-ProRule" id="PRU00042"/>
    </source>
</evidence>
<dbReference type="GO" id="GO:0000978">
    <property type="term" value="F:RNA polymerase II cis-regulatory region sequence-specific DNA binding"/>
    <property type="evidence" value="ECO:0007669"/>
    <property type="project" value="TreeGrafter"/>
</dbReference>
<dbReference type="PANTHER" id="PTHR24404">
    <property type="entry name" value="ZINC FINGER PROTEIN"/>
    <property type="match status" value="1"/>
</dbReference>
<sequence>MTTATLARGPPLNMSRPQEEDEDEDALMDEASDVGGISPGREEDSRANGLMIDDVEQDDTNSDDEREYSNGDVVDYSGQSHMRGRHPAGSSGSLSDGDGEQDNGNGSIQSYDEYQQGEDVNNGAAASSAYPGANMRRHRVRHSGIKPFECRFCQKRFFRKDHMREHMNHKHNNTSLECYYCQQVFDKEKDLFQHVTRDHDVNPRELHCQYCSFSATTIGRYLWHMTTSHPRKNAHYVDGTGEALSMAPYAMDANNEYESPATSPKVSQPSSNSREGLMSASLGQGRNENGSSYDYLSSGVSKSSSFKRECERERRCSRSPPNNFAANLAEHSSKYRETARYYESLEESAYVTPPTGRAKSGSGHTNGVRYVSILPNKFPSPASHGAPEDLTAAASTEDLIGAVPAGNGKASYGMVQRKMNGNAAFIAAAFAAAAVADSTGKVGGAGSGGGGSNRRKSKAPVRMTATPEESSSNGAIQASSSVVSSSNKRDRDLYEGARNGNDSGGHFAPILEEIMSSSHNPRGVGPNNFPEDLSSSSSGHSGVISTPRLPASLSQRNKVLSSGTDKLANEVQSRSPSDKEASEQKCPHCLIVYPDSVLYMLHRMLHSGTQPYRCAQCHVQFPNRYEFYAHIVNHGSPSTSQP</sequence>
<feature type="compositionally biased region" description="Polar residues" evidence="9">
    <location>
        <begin position="256"/>
        <end position="274"/>
    </location>
</feature>
<keyword evidence="4 8" id="KW-0863">Zinc-finger</keyword>
<evidence type="ECO:0000256" key="9">
    <source>
        <dbReference type="SAM" id="MobiDB-lite"/>
    </source>
</evidence>
<keyword evidence="12" id="KW-1185">Reference proteome</keyword>
<feature type="region of interest" description="Disordered" evidence="9">
    <location>
        <begin position="255"/>
        <end position="298"/>
    </location>
</feature>
<keyword evidence="6" id="KW-0238">DNA-binding</keyword>
<evidence type="ECO:0000256" key="7">
    <source>
        <dbReference type="ARBA" id="ARBA00023242"/>
    </source>
</evidence>
<comment type="subcellular location">
    <subcellularLocation>
        <location evidence="1">Nucleus</location>
    </subcellularLocation>
</comment>
<feature type="compositionally biased region" description="Gly residues" evidence="9">
    <location>
        <begin position="441"/>
        <end position="452"/>
    </location>
</feature>
<evidence type="ECO:0000256" key="6">
    <source>
        <dbReference type="ARBA" id="ARBA00023125"/>
    </source>
</evidence>
<proteinExistence type="predicted"/>